<dbReference type="EMBL" id="JBGBPQ010000003">
    <property type="protein sequence ID" value="KAL1527374.1"/>
    <property type="molecule type" value="Genomic_DNA"/>
</dbReference>
<dbReference type="InterPro" id="IPR011992">
    <property type="entry name" value="EF-hand-dom_pair"/>
</dbReference>
<sequence length="594" mass="66194">MGLDLVEGVPVEVQADVTSFMAILRRRLAREQTRIMDFFHRMDADRDGELNLKEFSALVDSLKIDMSTEALLELFSFIASNGSGITVRDLQHRVWERGAAPTEVASLAIRRGIELPKTEQQQHAVQSSYCETSAFSEAPAPSDEEQPTPFYMQGSAKFDRPHIVERRLRLLSSGAIATACRQFWDTLKLPPNGRVSHDQYEMVHRLITHALAPSLGEAEWREACEDDWRNDLARSRALQARRRESKSLKNVLQADGRASAARTAPAGGEGLDFDSYVMSFFEMADMWTDCVDEAAYVLFINELWQRVTHSSSSEEGTDALDEATRRSFRSLEHIVPFETDELKNMHRRSDKLTTPERPIALRTAASFMRRRRAGECSPETAKAAPPAAEKLSPTITEEQEERAVKAVGKLSSPIDTSMITARTRGTGRASYKPRLTFPLTNTSVPVHVFPIALPPKRGEVQPLQPYEMRPVTAPSSAPSHTTWKPLTITVKPRLQRSFGDSRTSFSQNDSFFSDELPPISSASWNSRSSTSPKPFQLCAVRSSSASFQAETSQSAPRGGFVSQPLGAGYTRAKSATNDFTEIVRRPRVYMSATA</sequence>
<evidence type="ECO:0000256" key="1">
    <source>
        <dbReference type="ARBA" id="ARBA00022837"/>
    </source>
</evidence>
<feature type="domain" description="EF-hand" evidence="3">
    <location>
        <begin position="30"/>
        <end position="65"/>
    </location>
</feature>
<evidence type="ECO:0000256" key="2">
    <source>
        <dbReference type="SAM" id="MobiDB-lite"/>
    </source>
</evidence>
<feature type="compositionally biased region" description="Polar residues" evidence="2">
    <location>
        <begin position="118"/>
        <end position="135"/>
    </location>
</feature>
<evidence type="ECO:0000313" key="4">
    <source>
        <dbReference type="EMBL" id="KAL1527374.1"/>
    </source>
</evidence>
<dbReference type="PROSITE" id="PS00018">
    <property type="entry name" value="EF_HAND_1"/>
    <property type="match status" value="1"/>
</dbReference>
<reference evidence="4 5" key="1">
    <citation type="journal article" date="2024" name="Science">
        <title>Giant polyketide synthase enzymes in the biosynthesis of giant marine polyether toxins.</title>
        <authorList>
            <person name="Fallon T.R."/>
            <person name="Shende V.V."/>
            <person name="Wierzbicki I.H."/>
            <person name="Pendleton A.L."/>
            <person name="Watervoot N.F."/>
            <person name="Auber R.P."/>
            <person name="Gonzalez D.J."/>
            <person name="Wisecaver J.H."/>
            <person name="Moore B.S."/>
        </authorList>
    </citation>
    <scope>NUCLEOTIDE SEQUENCE [LARGE SCALE GENOMIC DNA]</scope>
    <source>
        <strain evidence="4 5">12B1</strain>
    </source>
</reference>
<keyword evidence="5" id="KW-1185">Reference proteome</keyword>
<comment type="caution">
    <text evidence="4">The sequence shown here is derived from an EMBL/GenBank/DDBJ whole genome shotgun (WGS) entry which is preliminary data.</text>
</comment>
<dbReference type="SUPFAM" id="SSF47473">
    <property type="entry name" value="EF-hand"/>
    <property type="match status" value="1"/>
</dbReference>
<feature type="region of interest" description="Disordered" evidence="2">
    <location>
        <begin position="118"/>
        <end position="149"/>
    </location>
</feature>
<keyword evidence="1" id="KW-0106">Calcium</keyword>
<dbReference type="InterPro" id="IPR002048">
    <property type="entry name" value="EF_hand_dom"/>
</dbReference>
<accession>A0AB34K091</accession>
<protein>
    <recommendedName>
        <fullName evidence="3">EF-hand domain-containing protein</fullName>
    </recommendedName>
</protein>
<proteinExistence type="predicted"/>
<dbReference type="GO" id="GO:0005509">
    <property type="term" value="F:calcium ion binding"/>
    <property type="evidence" value="ECO:0007669"/>
    <property type="project" value="InterPro"/>
</dbReference>
<dbReference type="Gene3D" id="1.10.238.10">
    <property type="entry name" value="EF-hand"/>
    <property type="match status" value="1"/>
</dbReference>
<evidence type="ECO:0000259" key="3">
    <source>
        <dbReference type="PROSITE" id="PS50222"/>
    </source>
</evidence>
<name>A0AB34K091_PRYPA</name>
<dbReference type="PROSITE" id="PS50222">
    <property type="entry name" value="EF_HAND_2"/>
    <property type="match status" value="1"/>
</dbReference>
<feature type="compositionally biased region" description="Low complexity" evidence="2">
    <location>
        <begin position="378"/>
        <end position="390"/>
    </location>
</feature>
<dbReference type="AlphaFoldDB" id="A0AB34K091"/>
<dbReference type="Proteomes" id="UP001515480">
    <property type="component" value="Unassembled WGS sequence"/>
</dbReference>
<feature type="region of interest" description="Disordered" evidence="2">
    <location>
        <begin position="375"/>
        <end position="394"/>
    </location>
</feature>
<dbReference type="InterPro" id="IPR018247">
    <property type="entry name" value="EF_Hand_1_Ca_BS"/>
</dbReference>
<evidence type="ECO:0000313" key="5">
    <source>
        <dbReference type="Proteomes" id="UP001515480"/>
    </source>
</evidence>
<gene>
    <name evidence="4" type="ORF">AB1Y20_016043</name>
</gene>
<organism evidence="4 5">
    <name type="scientific">Prymnesium parvum</name>
    <name type="common">Toxic golden alga</name>
    <dbReference type="NCBI Taxonomy" id="97485"/>
    <lineage>
        <taxon>Eukaryota</taxon>
        <taxon>Haptista</taxon>
        <taxon>Haptophyta</taxon>
        <taxon>Prymnesiophyceae</taxon>
        <taxon>Prymnesiales</taxon>
        <taxon>Prymnesiaceae</taxon>
        <taxon>Prymnesium</taxon>
    </lineage>
</organism>